<dbReference type="RefSeq" id="WP_377471790.1">
    <property type="nucleotide sequence ID" value="NZ_JBHLWN010000073.1"/>
</dbReference>
<organism evidence="1 2">
    <name type="scientific">Paenibacillus chartarius</name>
    <dbReference type="NCBI Taxonomy" id="747481"/>
    <lineage>
        <taxon>Bacteria</taxon>
        <taxon>Bacillati</taxon>
        <taxon>Bacillota</taxon>
        <taxon>Bacilli</taxon>
        <taxon>Bacillales</taxon>
        <taxon>Paenibacillaceae</taxon>
        <taxon>Paenibacillus</taxon>
    </lineage>
</organism>
<sequence>MIKGKTYFQPSINIRFDFGKTSLYDRYLPTPSHADATMGILKGVLGEGNRSHIIVGSYGSGKSLLGTILAGVLTNVLDDRLFYLLLSKFQSVDNHIYKLLLDVKEKEKTYIPVVLNGEGASFKRNLLSALYTALRENDLDFTQPIIVTDILNIVDAWKKKYKSTYDEFLLLLEKKTWTLETWRKDIENVNVKAIDWFKKTYPTLTSGSKLNLNFDKDLITQLEYITEELRVRNLGLFIIYDEFGRFLQTLPTTSIHETMQDLQDLAEFSNSDKGSNLNVLLITHRNLGQYALRYTDELQKEFQRIEKRYNIYFTKSDPATFIRLASFVTKEYRENKKLPTEEFVKELRYFNLFPDLNMLEINSLIIKESYPLHPVSLFVLPSLANIIAQNERTLFTFLESDERGGLKAYYDQCRDWYRVDSVFDYFEPSFSEFEPESLIGQAYTLFQRLQKRLSDSSTRGDELKVIKLLTIWNMAGLYAQQDPNEDFISFALSWKIAHTKRILEHLQAKKAIRYNNALDHWELFEGSSVNIEAEIERRLQANPQNKRQKMELLQSVLYQKYVLPKQYNDVKSITRFAPVIPVYHSELLNQDTWHSFARHQNEADAVIYYVFNDTSTDNLSLLKHLTERSTNEEKAIYASANEDIFPDRYLEQLAMLYLMRDDKYFTSQDKFLNDELSGAITQTTYTINEMLKPITQFQNCTWVYMSECYKIGSSIELSRYLSEQVMERLYRQTPEIRNEAFNRRTITKVQKNAALYVLNQIIDYHKTNDISIKGYGPEYLIYATVINNNNIDFNHPNITDKQNLLALRARLLEIIHQGHGTFSELVNVFESPPYGIRRPVVPLLFAALLYHEWNYIMFYHNDMFSKKIDADLLYYMVENPEQYTFKYIPFDPRCTGILNAIKTIFTDFIQDEDRYLHPAVLINHVLLRWLRSLPRITQNTRQTSEISNQLKDCIRAGEVQPEIALERLYELCGNGDNLEVFRVIRTECEAYDERHKAGTMAKIFQLSSTETFRELQKWSNGKSAVEKASNLFIKSLITSTESNWVDNLCEKIVGVKRENWSDTTDQLFVSQINGYFETLRDKSLNESYHEVKIGESSFAIPKVDLSEQSKAMLNATKANMMQLTRRVPKEELQVVLLELLKEFTKD</sequence>
<dbReference type="EMBL" id="JBHLWN010000073">
    <property type="protein sequence ID" value="MFC0214423.1"/>
    <property type="molecule type" value="Genomic_DNA"/>
</dbReference>
<evidence type="ECO:0000313" key="1">
    <source>
        <dbReference type="EMBL" id="MFC0214423.1"/>
    </source>
</evidence>
<keyword evidence="2" id="KW-1185">Reference proteome</keyword>
<comment type="caution">
    <text evidence="1">The sequence shown here is derived from an EMBL/GenBank/DDBJ whole genome shotgun (WGS) entry which is preliminary data.</text>
</comment>
<gene>
    <name evidence="1" type="ORF">ACFFK0_18495</name>
</gene>
<evidence type="ECO:0008006" key="3">
    <source>
        <dbReference type="Google" id="ProtNLM"/>
    </source>
</evidence>
<name>A0ABV6DP49_9BACL</name>
<dbReference type="InterPro" id="IPR027417">
    <property type="entry name" value="P-loop_NTPase"/>
</dbReference>
<dbReference type="Proteomes" id="UP001589776">
    <property type="component" value="Unassembled WGS sequence"/>
</dbReference>
<reference evidence="1 2" key="1">
    <citation type="submission" date="2024-09" db="EMBL/GenBank/DDBJ databases">
        <authorList>
            <person name="Sun Q."/>
            <person name="Mori K."/>
        </authorList>
    </citation>
    <scope>NUCLEOTIDE SEQUENCE [LARGE SCALE GENOMIC DNA]</scope>
    <source>
        <strain evidence="1 2">CCM 7759</strain>
    </source>
</reference>
<accession>A0ABV6DP49</accession>
<dbReference type="SUPFAM" id="SSF52540">
    <property type="entry name" value="P-loop containing nucleoside triphosphate hydrolases"/>
    <property type="match status" value="1"/>
</dbReference>
<proteinExistence type="predicted"/>
<evidence type="ECO:0000313" key="2">
    <source>
        <dbReference type="Proteomes" id="UP001589776"/>
    </source>
</evidence>
<protein>
    <recommendedName>
        <fullName evidence="3">AAA+ ATPase domain-containing protein</fullName>
    </recommendedName>
</protein>